<proteinExistence type="predicted"/>
<evidence type="ECO:0000313" key="1">
    <source>
        <dbReference type="EMBL" id="CAJ1504509.1"/>
    </source>
</evidence>
<dbReference type="RefSeq" id="WP_308478154.1">
    <property type="nucleotide sequence ID" value="NZ_OY726397.1"/>
</dbReference>
<dbReference type="Proteomes" id="UP001190465">
    <property type="component" value="Chromosome"/>
</dbReference>
<gene>
    <name evidence="1" type="ORF">MU0053_002702</name>
</gene>
<dbReference type="InterPro" id="IPR009057">
    <property type="entry name" value="Homeodomain-like_sf"/>
</dbReference>
<reference evidence="1 2" key="1">
    <citation type="submission" date="2023-08" db="EMBL/GenBank/DDBJ databases">
        <authorList>
            <person name="Folkvardsen B D."/>
            <person name="Norman A."/>
        </authorList>
    </citation>
    <scope>NUCLEOTIDE SEQUENCE [LARGE SCALE GENOMIC DNA]</scope>
    <source>
        <strain evidence="1 2">Mu0053</strain>
    </source>
</reference>
<evidence type="ECO:0000313" key="2">
    <source>
        <dbReference type="Proteomes" id="UP001190465"/>
    </source>
</evidence>
<dbReference type="EMBL" id="OY726397">
    <property type="protein sequence ID" value="CAJ1504509.1"/>
    <property type="molecule type" value="Genomic_DNA"/>
</dbReference>
<dbReference type="SUPFAM" id="SSF46689">
    <property type="entry name" value="Homeodomain-like"/>
    <property type="match status" value="1"/>
</dbReference>
<name>A0ABM9LTL9_9MYCO</name>
<keyword evidence="2" id="KW-1185">Reference proteome</keyword>
<accession>A0ABM9LTL9</accession>
<protein>
    <submittedName>
        <fullName evidence="1">TetR/AcrR family transcriptional regulator</fullName>
    </submittedName>
</protein>
<organism evidence="1 2">
    <name type="scientific">[Mycobacterium] burgundiense</name>
    <dbReference type="NCBI Taxonomy" id="3064286"/>
    <lineage>
        <taxon>Bacteria</taxon>
        <taxon>Bacillati</taxon>
        <taxon>Actinomycetota</taxon>
        <taxon>Actinomycetes</taxon>
        <taxon>Mycobacteriales</taxon>
        <taxon>Mycobacteriaceae</taxon>
        <taxon>Mycolicibacterium</taxon>
    </lineage>
</organism>
<dbReference type="Gene3D" id="1.10.357.10">
    <property type="entry name" value="Tetracycline Repressor, domain 2"/>
    <property type="match status" value="1"/>
</dbReference>
<sequence>MHKIVDRTDYFSAAIDVLAEADHGGLKLTPLCRRLQVTTGSFYHYFGSWARFKTELLESWLNDRTLNLANTARRLDDPQLSLNTLVEMACDLPHRAEAAIRAWSHSDAEVRQIQSTVDEQRYQVTYDTVLRLHGNPDEAETIARLTTFILTGYQQTQPLPDVEHLRRSLGTVLTQVLVPD</sequence>